<reference evidence="2 4" key="1">
    <citation type="submission" date="2016-10" db="EMBL/GenBank/DDBJ databases">
        <authorList>
            <person name="Cai Z."/>
        </authorList>
    </citation>
    <scope>NUCLEOTIDE SEQUENCE [LARGE SCALE GENOMIC DNA]</scope>
    <source>
        <strain evidence="2 4">DSM 25227</strain>
    </source>
</reference>
<dbReference type="Gene3D" id="3.40.50.300">
    <property type="entry name" value="P-loop containing nucleotide triphosphate hydrolases"/>
    <property type="match status" value="1"/>
</dbReference>
<evidence type="ECO:0000313" key="4">
    <source>
        <dbReference type="Proteomes" id="UP000251571"/>
    </source>
</evidence>
<dbReference type="Pfam" id="PF10649">
    <property type="entry name" value="DUF2478"/>
    <property type="match status" value="1"/>
</dbReference>
<accession>A0A2Y9AR62</accession>
<evidence type="ECO:0000313" key="1">
    <source>
        <dbReference type="EMBL" id="PWJ18342.1"/>
    </source>
</evidence>
<dbReference type="InterPro" id="IPR027417">
    <property type="entry name" value="P-loop_NTPase"/>
</dbReference>
<name>A0A2Y9AR62_9RHOB</name>
<dbReference type="InterPro" id="IPR018912">
    <property type="entry name" value="DUF2478"/>
</dbReference>
<dbReference type="EMBL" id="UETC01000005">
    <property type="protein sequence ID" value="SSA46874.1"/>
    <property type="molecule type" value="Genomic_DNA"/>
</dbReference>
<sequence>MPMRLAYTMTGGRGALDPLLHGVAQEAMAAGRRVVGIVQVNSDRPGCARCDMDAVVLPDGPMIRISQSLGPEARGCRLDAAGLEQAVAATQARLSTGADLLIVNKFGKQEAAGRGFRPVIAAALEQGVDVLLGVNALNLDALLEFTGDLATALPPDPATLSRWVVHEEHGV</sequence>
<proteinExistence type="predicted"/>
<dbReference type="EMBL" id="QGDJ01000005">
    <property type="protein sequence ID" value="PWJ18342.1"/>
    <property type="molecule type" value="Genomic_DNA"/>
</dbReference>
<protein>
    <submittedName>
        <fullName evidence="1">Uncharacterized protein DUF2478</fullName>
    </submittedName>
</protein>
<organism evidence="2 4">
    <name type="scientific">Jannaschia seohaensis</name>
    <dbReference type="NCBI Taxonomy" id="475081"/>
    <lineage>
        <taxon>Bacteria</taxon>
        <taxon>Pseudomonadati</taxon>
        <taxon>Pseudomonadota</taxon>
        <taxon>Alphaproteobacteria</taxon>
        <taxon>Rhodobacterales</taxon>
        <taxon>Roseobacteraceae</taxon>
        <taxon>Jannaschia</taxon>
    </lineage>
</organism>
<keyword evidence="3" id="KW-1185">Reference proteome</keyword>
<dbReference type="AlphaFoldDB" id="A0A2Y9AR62"/>
<evidence type="ECO:0000313" key="3">
    <source>
        <dbReference type="Proteomes" id="UP000245839"/>
    </source>
</evidence>
<dbReference type="Proteomes" id="UP000245839">
    <property type="component" value="Unassembled WGS sequence"/>
</dbReference>
<reference evidence="1 3" key="2">
    <citation type="submission" date="2018-03" db="EMBL/GenBank/DDBJ databases">
        <title>Genomic Encyclopedia of Archaeal and Bacterial Type Strains, Phase II (KMG-II): from individual species to whole genera.</title>
        <authorList>
            <person name="Goeker M."/>
        </authorList>
    </citation>
    <scope>NUCLEOTIDE SEQUENCE [LARGE SCALE GENOMIC DNA]</scope>
    <source>
        <strain evidence="1 3">DSM 25227</strain>
    </source>
</reference>
<dbReference type="Proteomes" id="UP000251571">
    <property type="component" value="Unassembled WGS sequence"/>
</dbReference>
<gene>
    <name evidence="1" type="ORF">BCF38_105331</name>
    <name evidence="2" type="ORF">SAMN05421539_105331</name>
</gene>
<evidence type="ECO:0000313" key="2">
    <source>
        <dbReference type="EMBL" id="SSA46874.1"/>
    </source>
</evidence>